<accession>A0A138AP61</accession>
<evidence type="ECO:0000313" key="3">
    <source>
        <dbReference type="Proteomes" id="UP000070258"/>
    </source>
</evidence>
<name>A0A138AP61_9ACTN</name>
<sequence length="359" mass="36733">MLKLDGHGYSPSQGTEIYSDAKLGYANALRAALDRMRANGGNYPIDPKSKSGGSINKLINSILDQQKALAQNDVATTQDGPIQHIIITSEEDVPDLIRQFFKDHNYLDEEQLDPVRLMHAPDFNEEFPDYTPNPPTETVEGAVSEGTQAATQASTQAASQAGETGAQAASTAASTAADTVASGTGSAASTGTQAATEAAQSATQAGTQTASTGASEAAEAPAAASQATEAAAASADPNTLEGVNAIRAANGMPALTAEEFTPPSQLGINGTGLSAQGIPMSEMPSAPTAADGTPDWGKADWSKVPPSQRPLDPENPLKYMPPNEAADVLAAANRGRANLMRLGIAEAGAEAEGEGEEAE</sequence>
<protein>
    <submittedName>
        <fullName evidence="2">Uncharacterized protein</fullName>
    </submittedName>
</protein>
<gene>
    <name evidence="2" type="ORF">AXK60_23680</name>
</gene>
<proteinExistence type="predicted"/>
<feature type="compositionally biased region" description="Low complexity" evidence="1">
    <location>
        <begin position="145"/>
        <end position="170"/>
    </location>
</feature>
<dbReference type="Proteomes" id="UP000070258">
    <property type="component" value="Unassembled WGS sequence"/>
</dbReference>
<feature type="region of interest" description="Disordered" evidence="1">
    <location>
        <begin position="182"/>
        <end position="237"/>
    </location>
</feature>
<dbReference type="EMBL" id="LSRF01000014">
    <property type="protein sequence ID" value="KXP12204.1"/>
    <property type="molecule type" value="Genomic_DNA"/>
</dbReference>
<organism evidence="2 3">
    <name type="scientific">Tsukamurella pseudospumae</name>
    <dbReference type="NCBI Taxonomy" id="239498"/>
    <lineage>
        <taxon>Bacteria</taxon>
        <taxon>Bacillati</taxon>
        <taxon>Actinomycetota</taxon>
        <taxon>Actinomycetes</taxon>
        <taxon>Mycobacteriales</taxon>
        <taxon>Tsukamurellaceae</taxon>
        <taxon>Tsukamurella</taxon>
    </lineage>
</organism>
<evidence type="ECO:0000313" key="2">
    <source>
        <dbReference type="EMBL" id="KXP12204.1"/>
    </source>
</evidence>
<evidence type="ECO:0000256" key="1">
    <source>
        <dbReference type="SAM" id="MobiDB-lite"/>
    </source>
</evidence>
<feature type="compositionally biased region" description="Polar residues" evidence="1">
    <location>
        <begin position="262"/>
        <end position="274"/>
    </location>
</feature>
<reference evidence="3" key="1">
    <citation type="submission" date="2016-02" db="EMBL/GenBank/DDBJ databases">
        <authorList>
            <person name="Wen L."/>
            <person name="He K."/>
            <person name="Yang H."/>
        </authorList>
    </citation>
    <scope>NUCLEOTIDE SEQUENCE [LARGE SCALE GENOMIC DNA]</scope>
    <source>
        <strain evidence="3">JCM 15929</strain>
    </source>
</reference>
<feature type="region of interest" description="Disordered" evidence="1">
    <location>
        <begin position="123"/>
        <end position="170"/>
    </location>
</feature>
<comment type="caution">
    <text evidence="2">The sequence shown here is derived from an EMBL/GenBank/DDBJ whole genome shotgun (WGS) entry which is preliminary data.</text>
</comment>
<feature type="region of interest" description="Disordered" evidence="1">
    <location>
        <begin position="260"/>
        <end position="321"/>
    </location>
</feature>
<feature type="compositionally biased region" description="Low complexity" evidence="1">
    <location>
        <begin position="182"/>
        <end position="235"/>
    </location>
</feature>
<dbReference type="AlphaFoldDB" id="A0A138AP61"/>